<accession>A0A9Q3HCW1</accession>
<evidence type="ECO:0000313" key="3">
    <source>
        <dbReference type="Proteomes" id="UP000765509"/>
    </source>
</evidence>
<name>A0A9Q3HCW1_9BASI</name>
<feature type="domain" description="Tc1-like transposase DDE" evidence="1">
    <location>
        <begin position="12"/>
        <end position="65"/>
    </location>
</feature>
<sequence>MDKVVEVGVAENHKGLTLMEEGAPIHDTIASQEWHDQHQICKLNWPPSSPDLSPIKNLWFKMKHIFTCLFNPKMMDKLTVAINAVWDDLPFDHLDSLFQSLPRRMKMFIDQNSAPTHW</sequence>
<evidence type="ECO:0000259" key="1">
    <source>
        <dbReference type="Pfam" id="PF13358"/>
    </source>
</evidence>
<dbReference type="InterPro" id="IPR038717">
    <property type="entry name" value="Tc1-like_DDE_dom"/>
</dbReference>
<dbReference type="InterPro" id="IPR036397">
    <property type="entry name" value="RNaseH_sf"/>
</dbReference>
<evidence type="ECO:0000313" key="2">
    <source>
        <dbReference type="EMBL" id="MBW0498009.1"/>
    </source>
</evidence>
<dbReference type="AlphaFoldDB" id="A0A9Q3HCW1"/>
<reference evidence="2" key="1">
    <citation type="submission" date="2021-03" db="EMBL/GenBank/DDBJ databases">
        <title>Draft genome sequence of rust myrtle Austropuccinia psidii MF-1, a brazilian biotype.</title>
        <authorList>
            <person name="Quecine M.C."/>
            <person name="Pachon D.M.R."/>
            <person name="Bonatelli M.L."/>
            <person name="Correr F.H."/>
            <person name="Franceschini L.M."/>
            <person name="Leite T.F."/>
            <person name="Margarido G.R.A."/>
            <person name="Almeida C.A."/>
            <person name="Ferrarezi J.A."/>
            <person name="Labate C.A."/>
        </authorList>
    </citation>
    <scope>NUCLEOTIDE SEQUENCE</scope>
    <source>
        <strain evidence="2">MF-1</strain>
    </source>
</reference>
<proteinExistence type="predicted"/>
<dbReference type="EMBL" id="AVOT02014512">
    <property type="protein sequence ID" value="MBW0498009.1"/>
    <property type="molecule type" value="Genomic_DNA"/>
</dbReference>
<keyword evidence="3" id="KW-1185">Reference proteome</keyword>
<organism evidence="2 3">
    <name type="scientific">Austropuccinia psidii MF-1</name>
    <dbReference type="NCBI Taxonomy" id="1389203"/>
    <lineage>
        <taxon>Eukaryota</taxon>
        <taxon>Fungi</taxon>
        <taxon>Dikarya</taxon>
        <taxon>Basidiomycota</taxon>
        <taxon>Pucciniomycotina</taxon>
        <taxon>Pucciniomycetes</taxon>
        <taxon>Pucciniales</taxon>
        <taxon>Sphaerophragmiaceae</taxon>
        <taxon>Austropuccinia</taxon>
    </lineage>
</organism>
<protein>
    <recommendedName>
        <fullName evidence="1">Tc1-like transposase DDE domain-containing protein</fullName>
    </recommendedName>
</protein>
<dbReference type="Gene3D" id="3.30.420.10">
    <property type="entry name" value="Ribonuclease H-like superfamily/Ribonuclease H"/>
    <property type="match status" value="1"/>
</dbReference>
<dbReference type="Proteomes" id="UP000765509">
    <property type="component" value="Unassembled WGS sequence"/>
</dbReference>
<gene>
    <name evidence="2" type="ORF">O181_037724</name>
</gene>
<comment type="caution">
    <text evidence="2">The sequence shown here is derived from an EMBL/GenBank/DDBJ whole genome shotgun (WGS) entry which is preliminary data.</text>
</comment>
<dbReference type="Pfam" id="PF13358">
    <property type="entry name" value="DDE_3"/>
    <property type="match status" value="1"/>
</dbReference>
<dbReference type="GO" id="GO:0003676">
    <property type="term" value="F:nucleic acid binding"/>
    <property type="evidence" value="ECO:0007669"/>
    <property type="project" value="InterPro"/>
</dbReference>
<dbReference type="OrthoDB" id="3242359at2759"/>